<accession>A0ABT8LCB1</accession>
<evidence type="ECO:0000313" key="4">
    <source>
        <dbReference type="Proteomes" id="UP001172083"/>
    </source>
</evidence>
<feature type="signal peptide" evidence="1">
    <location>
        <begin position="1"/>
        <end position="21"/>
    </location>
</feature>
<evidence type="ECO:0000256" key="1">
    <source>
        <dbReference type="SAM" id="SignalP"/>
    </source>
</evidence>
<keyword evidence="1" id="KW-0732">Signal</keyword>
<proteinExistence type="predicted"/>
<evidence type="ECO:0000259" key="2">
    <source>
        <dbReference type="Pfam" id="PF04784"/>
    </source>
</evidence>
<name>A0ABT8LCB1_9BACT</name>
<reference evidence="3" key="1">
    <citation type="submission" date="2023-06" db="EMBL/GenBank/DDBJ databases">
        <title>Genomic of Agaribacillus aureum.</title>
        <authorList>
            <person name="Wang G."/>
        </authorList>
    </citation>
    <scope>NUCLEOTIDE SEQUENCE</scope>
    <source>
        <strain evidence="3">BMA12</strain>
    </source>
</reference>
<dbReference type="Pfam" id="PF04784">
    <property type="entry name" value="DUF547"/>
    <property type="match status" value="1"/>
</dbReference>
<protein>
    <submittedName>
        <fullName evidence="3">DUF547 domain-containing protein</fullName>
    </submittedName>
</protein>
<dbReference type="PANTHER" id="PTHR46361:SF3">
    <property type="entry name" value="ELECTRON CARRIER_ PROTEIN DISULFIDE OXIDOREDUCTASE"/>
    <property type="match status" value="1"/>
</dbReference>
<evidence type="ECO:0000313" key="3">
    <source>
        <dbReference type="EMBL" id="MDN5214400.1"/>
    </source>
</evidence>
<organism evidence="3 4">
    <name type="scientific">Agaribacillus aureus</name>
    <dbReference type="NCBI Taxonomy" id="3051825"/>
    <lineage>
        <taxon>Bacteria</taxon>
        <taxon>Pseudomonadati</taxon>
        <taxon>Bacteroidota</taxon>
        <taxon>Cytophagia</taxon>
        <taxon>Cytophagales</taxon>
        <taxon>Splendidivirgaceae</taxon>
        <taxon>Agaribacillus</taxon>
    </lineage>
</organism>
<gene>
    <name evidence="3" type="ORF">QQ020_20135</name>
</gene>
<dbReference type="EMBL" id="JAUJEB010000004">
    <property type="protein sequence ID" value="MDN5214400.1"/>
    <property type="molecule type" value="Genomic_DNA"/>
</dbReference>
<dbReference type="InterPro" id="IPR006869">
    <property type="entry name" value="DUF547"/>
</dbReference>
<keyword evidence="4" id="KW-1185">Reference proteome</keyword>
<feature type="chain" id="PRO_5047492720" evidence="1">
    <location>
        <begin position="22"/>
        <end position="236"/>
    </location>
</feature>
<dbReference type="RefSeq" id="WP_346759734.1">
    <property type="nucleotide sequence ID" value="NZ_JAUJEB010000004.1"/>
</dbReference>
<comment type="caution">
    <text evidence="3">The sequence shown here is derived from an EMBL/GenBank/DDBJ whole genome shotgun (WGS) entry which is preliminary data.</text>
</comment>
<dbReference type="PANTHER" id="PTHR46361">
    <property type="entry name" value="ELECTRON CARRIER/ PROTEIN DISULFIDE OXIDOREDUCTASE"/>
    <property type="match status" value="1"/>
</dbReference>
<dbReference type="Proteomes" id="UP001172083">
    <property type="component" value="Unassembled WGS sequence"/>
</dbReference>
<sequence length="236" mass="27154">MKKLKHLLLITLISYGFEASAGDFFSLADQFFSKYVKDGKVAYAAIKSNQDKELNVLLKEIASFDLKGADKNTAKAFMINSYNILAIKGIVNKYPVKSPMNINNFFDQKSYMVAGEKLSLNQLEKERLYPVAKDPRLHFVLVCAAQSCPKLASYAYVPDKLEQQIDAVTRQTLNDPEFIRVKGNKLEVSEIFNWYKSDFTKEAKSILRYINQYLETKVDDKTKIGYYTYNWNINDQ</sequence>
<feature type="domain" description="DUF547" evidence="2">
    <location>
        <begin position="68"/>
        <end position="170"/>
    </location>
</feature>